<dbReference type="PANTHER" id="PTHR35901:SF1">
    <property type="entry name" value="EXONUCLEASE VAPC9"/>
    <property type="match status" value="1"/>
</dbReference>
<dbReference type="Gene3D" id="3.40.50.1010">
    <property type="entry name" value="5'-nuclease"/>
    <property type="match status" value="1"/>
</dbReference>
<evidence type="ECO:0000256" key="1">
    <source>
        <dbReference type="ARBA" id="ARBA00022649"/>
    </source>
</evidence>
<dbReference type="RefSeq" id="WP_378477762.1">
    <property type="nucleotide sequence ID" value="NZ_JBHUIW010000010.1"/>
</dbReference>
<dbReference type="InterPro" id="IPR051619">
    <property type="entry name" value="TypeII_TA_RNase_PINc/VapC"/>
</dbReference>
<reference evidence="8" key="1">
    <citation type="journal article" date="2019" name="Int. J. Syst. Evol. Microbiol.">
        <title>The Global Catalogue of Microorganisms (GCM) 10K type strain sequencing project: providing services to taxonomists for standard genome sequencing and annotation.</title>
        <authorList>
            <consortium name="The Broad Institute Genomics Platform"/>
            <consortium name="The Broad Institute Genome Sequencing Center for Infectious Disease"/>
            <person name="Wu L."/>
            <person name="Ma J."/>
        </authorList>
    </citation>
    <scope>NUCLEOTIDE SEQUENCE [LARGE SCALE GENOMIC DNA]</scope>
    <source>
        <strain evidence="8">CGMCC 1.6774</strain>
    </source>
</reference>
<dbReference type="SUPFAM" id="SSF88723">
    <property type="entry name" value="PIN domain-like"/>
    <property type="match status" value="1"/>
</dbReference>
<keyword evidence="4 5" id="KW-0378">Hydrolase</keyword>
<name>A0ABW5AKL8_9BRAD</name>
<dbReference type="CDD" id="cd09874">
    <property type="entry name" value="PIN_MT3492-like"/>
    <property type="match status" value="1"/>
</dbReference>
<evidence type="ECO:0000256" key="3">
    <source>
        <dbReference type="ARBA" id="ARBA00022723"/>
    </source>
</evidence>
<accession>A0ABW5AKL8</accession>
<dbReference type="EMBL" id="JBHUIW010000010">
    <property type="protein sequence ID" value="MFD2182586.1"/>
    <property type="molecule type" value="Genomic_DNA"/>
</dbReference>
<organism evidence="7 8">
    <name type="scientific">Rhodoplanes azumiensis</name>
    <dbReference type="NCBI Taxonomy" id="1897628"/>
    <lineage>
        <taxon>Bacteria</taxon>
        <taxon>Pseudomonadati</taxon>
        <taxon>Pseudomonadota</taxon>
        <taxon>Alphaproteobacteria</taxon>
        <taxon>Hyphomicrobiales</taxon>
        <taxon>Nitrobacteraceae</taxon>
        <taxon>Rhodoplanes</taxon>
    </lineage>
</organism>
<comment type="caution">
    <text evidence="7">The sequence shown here is derived from an EMBL/GenBank/DDBJ whole genome shotgun (WGS) entry which is preliminary data.</text>
</comment>
<evidence type="ECO:0000313" key="7">
    <source>
        <dbReference type="EMBL" id="MFD2182586.1"/>
    </source>
</evidence>
<dbReference type="EC" id="3.1.-.-" evidence="5"/>
<dbReference type="HAMAP" id="MF_00265">
    <property type="entry name" value="VapC_Nob1"/>
    <property type="match status" value="1"/>
</dbReference>
<keyword evidence="1 5" id="KW-1277">Toxin-antitoxin system</keyword>
<feature type="binding site" evidence="5">
    <location>
        <position position="104"/>
    </location>
    <ligand>
        <name>Mg(2+)</name>
        <dbReference type="ChEBI" id="CHEBI:18420"/>
    </ligand>
</feature>
<gene>
    <name evidence="5" type="primary">vapC</name>
    <name evidence="7" type="ORF">ACFSOX_10510</name>
</gene>
<dbReference type="InterPro" id="IPR029060">
    <property type="entry name" value="PIN-like_dom_sf"/>
</dbReference>
<keyword evidence="2 5" id="KW-0540">Nuclease</keyword>
<evidence type="ECO:0000256" key="4">
    <source>
        <dbReference type="ARBA" id="ARBA00022801"/>
    </source>
</evidence>
<keyword evidence="5" id="KW-0800">Toxin</keyword>
<sequence length="145" mass="15693">MRVYLDASVLVAAFTDDLHSGTADALLLTAPSLVVSDFAAAEFASVIARQVRMQALTVDDARIVFDNFDDWVAREARRVEVTASDVALCTTFIRRLDLNLRAPDAINIAIAQRIGARLLTFDVGMEAVARKLGVPVLEHGATNPP</sequence>
<keyword evidence="3 5" id="KW-0479">Metal-binding</keyword>
<keyword evidence="5" id="KW-0460">Magnesium</keyword>
<keyword evidence="8" id="KW-1185">Reference proteome</keyword>
<feature type="domain" description="PIN" evidence="6">
    <location>
        <begin position="3"/>
        <end position="130"/>
    </location>
</feature>
<feature type="binding site" evidence="5">
    <location>
        <position position="6"/>
    </location>
    <ligand>
        <name>Mg(2+)</name>
        <dbReference type="ChEBI" id="CHEBI:18420"/>
    </ligand>
</feature>
<evidence type="ECO:0000256" key="5">
    <source>
        <dbReference type="HAMAP-Rule" id="MF_00265"/>
    </source>
</evidence>
<evidence type="ECO:0000259" key="6">
    <source>
        <dbReference type="Pfam" id="PF01850"/>
    </source>
</evidence>
<dbReference type="PANTHER" id="PTHR35901">
    <property type="entry name" value="RIBONUCLEASE VAPC3"/>
    <property type="match status" value="1"/>
</dbReference>
<dbReference type="InterPro" id="IPR002716">
    <property type="entry name" value="PIN_dom"/>
</dbReference>
<evidence type="ECO:0000256" key="2">
    <source>
        <dbReference type="ARBA" id="ARBA00022722"/>
    </source>
</evidence>
<dbReference type="InterPro" id="IPR022907">
    <property type="entry name" value="VapC_family"/>
</dbReference>
<proteinExistence type="inferred from homology"/>
<comment type="similarity">
    <text evidence="5">Belongs to the PINc/VapC protein family.</text>
</comment>
<protein>
    <recommendedName>
        <fullName evidence="5">Ribonuclease VapC</fullName>
        <shortName evidence="5">RNase VapC</shortName>
        <ecNumber evidence="5">3.1.-.-</ecNumber>
    </recommendedName>
    <alternativeName>
        <fullName evidence="5">Toxin VapC</fullName>
    </alternativeName>
</protein>
<comment type="cofactor">
    <cofactor evidence="5">
        <name>Mg(2+)</name>
        <dbReference type="ChEBI" id="CHEBI:18420"/>
    </cofactor>
</comment>
<comment type="function">
    <text evidence="5">Toxic component of a toxin-antitoxin (TA) system. An RNase.</text>
</comment>
<evidence type="ECO:0000313" key="8">
    <source>
        <dbReference type="Proteomes" id="UP001597314"/>
    </source>
</evidence>
<dbReference type="Pfam" id="PF01850">
    <property type="entry name" value="PIN"/>
    <property type="match status" value="1"/>
</dbReference>
<dbReference type="Proteomes" id="UP001597314">
    <property type="component" value="Unassembled WGS sequence"/>
</dbReference>